<dbReference type="PANTHER" id="PTHR43046:SF14">
    <property type="entry name" value="MUTT_NUDIX FAMILY PROTEIN"/>
    <property type="match status" value="1"/>
</dbReference>
<dbReference type="PROSITE" id="PS00893">
    <property type="entry name" value="NUDIX_BOX"/>
    <property type="match status" value="1"/>
</dbReference>
<dbReference type="AlphaFoldDB" id="A0A7W7QQP2"/>
<evidence type="ECO:0000313" key="7">
    <source>
        <dbReference type="Proteomes" id="UP000552644"/>
    </source>
</evidence>
<dbReference type="InterPro" id="IPR015797">
    <property type="entry name" value="NUDIX_hydrolase-like_dom_sf"/>
</dbReference>
<dbReference type="PANTHER" id="PTHR43046">
    <property type="entry name" value="GDP-MANNOSE MANNOSYL HYDROLASE"/>
    <property type="match status" value="1"/>
</dbReference>
<comment type="similarity">
    <text evidence="2 4">Belongs to the Nudix hydrolase family.</text>
</comment>
<dbReference type="InterPro" id="IPR000086">
    <property type="entry name" value="NUDIX_hydrolase_dom"/>
</dbReference>
<dbReference type="InterPro" id="IPR020084">
    <property type="entry name" value="NUDIX_hydrolase_CS"/>
</dbReference>
<comment type="cofactor">
    <cofactor evidence="1">
        <name>Mg(2+)</name>
        <dbReference type="ChEBI" id="CHEBI:18420"/>
    </cofactor>
</comment>
<dbReference type="PROSITE" id="PS51462">
    <property type="entry name" value="NUDIX"/>
    <property type="match status" value="1"/>
</dbReference>
<evidence type="ECO:0000256" key="3">
    <source>
        <dbReference type="ARBA" id="ARBA00022801"/>
    </source>
</evidence>
<organism evidence="6 7">
    <name type="scientific">Streptosporangium saharense</name>
    <dbReference type="NCBI Taxonomy" id="1706840"/>
    <lineage>
        <taxon>Bacteria</taxon>
        <taxon>Bacillati</taxon>
        <taxon>Actinomycetota</taxon>
        <taxon>Actinomycetes</taxon>
        <taxon>Streptosporangiales</taxon>
        <taxon>Streptosporangiaceae</taxon>
        <taxon>Streptosporangium</taxon>
    </lineage>
</organism>
<evidence type="ECO:0000256" key="2">
    <source>
        <dbReference type="ARBA" id="ARBA00005582"/>
    </source>
</evidence>
<name>A0A7W7QQP2_9ACTN</name>
<dbReference type="Pfam" id="PF00293">
    <property type="entry name" value="NUDIX"/>
    <property type="match status" value="1"/>
</dbReference>
<evidence type="ECO:0000256" key="4">
    <source>
        <dbReference type="RuleBase" id="RU003476"/>
    </source>
</evidence>
<accession>A0A7W7QQP2</accession>
<dbReference type="GO" id="GO:0016787">
    <property type="term" value="F:hydrolase activity"/>
    <property type="evidence" value="ECO:0007669"/>
    <property type="project" value="UniProtKB-KW"/>
</dbReference>
<dbReference type="Gene3D" id="3.90.79.10">
    <property type="entry name" value="Nucleoside Triphosphate Pyrophosphohydrolase"/>
    <property type="match status" value="1"/>
</dbReference>
<feature type="domain" description="Nudix hydrolase" evidence="5">
    <location>
        <begin position="1"/>
        <end position="123"/>
    </location>
</feature>
<dbReference type="Proteomes" id="UP000552644">
    <property type="component" value="Unassembled WGS sequence"/>
</dbReference>
<dbReference type="PRINTS" id="PR00502">
    <property type="entry name" value="NUDIXFAMILY"/>
</dbReference>
<proteinExistence type="inferred from homology"/>
<dbReference type="SUPFAM" id="SSF55811">
    <property type="entry name" value="Nudix"/>
    <property type="match status" value="1"/>
</dbReference>
<evidence type="ECO:0000313" key="6">
    <source>
        <dbReference type="EMBL" id="MBB4918025.1"/>
    </source>
</evidence>
<evidence type="ECO:0000256" key="1">
    <source>
        <dbReference type="ARBA" id="ARBA00001946"/>
    </source>
</evidence>
<protein>
    <submittedName>
        <fullName evidence="6">ADP-ribose pyrophosphatase YjhB (NUDIX family)</fullName>
    </submittedName>
</protein>
<dbReference type="EMBL" id="JACHJP010000005">
    <property type="protein sequence ID" value="MBB4918025.1"/>
    <property type="molecule type" value="Genomic_DNA"/>
</dbReference>
<evidence type="ECO:0000259" key="5">
    <source>
        <dbReference type="PROSITE" id="PS51462"/>
    </source>
</evidence>
<gene>
    <name evidence="6" type="ORF">FHS44_005145</name>
</gene>
<keyword evidence="3 4" id="KW-0378">Hydrolase</keyword>
<keyword evidence="7" id="KW-1185">Reference proteome</keyword>
<dbReference type="CDD" id="cd04673">
    <property type="entry name" value="NUDIX_ADPRase"/>
    <property type="match status" value="1"/>
</dbReference>
<sequence length="134" mass="14100">MGAIVRDEQGRLLLVRRGRPPGKGLWSVPGGRVEPGESDTEALAREMREETGLTVRVVGLAGTVDRPGPGGVVYEIRDYLAESCGGTLRAGDDAEDARWFTEDDLARLPLSPGLLDALTGWGVIGRPSGSSATG</sequence>
<dbReference type="InterPro" id="IPR020476">
    <property type="entry name" value="Nudix_hydrolase"/>
</dbReference>
<comment type="caution">
    <text evidence="6">The sequence shown here is derived from an EMBL/GenBank/DDBJ whole genome shotgun (WGS) entry which is preliminary data.</text>
</comment>
<reference evidence="6 7" key="1">
    <citation type="submission" date="2020-08" db="EMBL/GenBank/DDBJ databases">
        <title>Genomic Encyclopedia of Type Strains, Phase III (KMG-III): the genomes of soil and plant-associated and newly described type strains.</title>
        <authorList>
            <person name="Whitman W."/>
        </authorList>
    </citation>
    <scope>NUCLEOTIDE SEQUENCE [LARGE SCALE GENOMIC DNA]</scope>
    <source>
        <strain evidence="6 7">CECT 8840</strain>
    </source>
</reference>